<dbReference type="Gene3D" id="3.30.870.10">
    <property type="entry name" value="Endonuclease Chain A"/>
    <property type="match status" value="1"/>
</dbReference>
<dbReference type="GO" id="GO:0004386">
    <property type="term" value="F:helicase activity"/>
    <property type="evidence" value="ECO:0007669"/>
    <property type="project" value="UniProtKB-KW"/>
</dbReference>
<dbReference type="CDD" id="cd09179">
    <property type="entry name" value="PLDc_N_DEXD_a"/>
    <property type="match status" value="1"/>
</dbReference>
<evidence type="ECO:0000259" key="6">
    <source>
        <dbReference type="PROSITE" id="PS51194"/>
    </source>
</evidence>
<dbReference type="CDD" id="cd17926">
    <property type="entry name" value="DEXHc_RE"/>
    <property type="match status" value="1"/>
</dbReference>
<dbReference type="EMBL" id="CACRTO010000005">
    <property type="protein sequence ID" value="VYT61862.1"/>
    <property type="molecule type" value="Genomic_DNA"/>
</dbReference>
<organism evidence="7">
    <name type="scientific">Clostridium tertium</name>
    <dbReference type="NCBI Taxonomy" id="1559"/>
    <lineage>
        <taxon>Bacteria</taxon>
        <taxon>Bacillati</taxon>
        <taxon>Bacillota</taxon>
        <taxon>Clostridia</taxon>
        <taxon>Eubacteriales</taxon>
        <taxon>Clostridiaceae</taxon>
        <taxon>Clostridium</taxon>
    </lineage>
</organism>
<dbReference type="Pfam" id="PF04851">
    <property type="entry name" value="ResIII"/>
    <property type="match status" value="1"/>
</dbReference>
<dbReference type="GO" id="GO:0016787">
    <property type="term" value="F:hydrolase activity"/>
    <property type="evidence" value="ECO:0007669"/>
    <property type="project" value="UniProtKB-KW"/>
</dbReference>
<proteinExistence type="predicted"/>
<keyword evidence="4" id="KW-0067">ATP-binding</keyword>
<dbReference type="PROSITE" id="PS51192">
    <property type="entry name" value="HELICASE_ATP_BIND_1"/>
    <property type="match status" value="1"/>
</dbReference>
<dbReference type="GO" id="GO:0005524">
    <property type="term" value="F:ATP binding"/>
    <property type="evidence" value="ECO:0007669"/>
    <property type="project" value="UniProtKB-KW"/>
</dbReference>
<dbReference type="InterPro" id="IPR006935">
    <property type="entry name" value="Helicase/UvrB_N"/>
</dbReference>
<dbReference type="SUPFAM" id="SSF52540">
    <property type="entry name" value="P-loop containing nucleoside triphosphate hydrolases"/>
    <property type="match status" value="1"/>
</dbReference>
<dbReference type="InterPro" id="IPR027417">
    <property type="entry name" value="P-loop_NTPase"/>
</dbReference>
<keyword evidence="2" id="KW-0378">Hydrolase</keyword>
<accession>A0A6N2Y7K5</accession>
<evidence type="ECO:0000256" key="3">
    <source>
        <dbReference type="ARBA" id="ARBA00022806"/>
    </source>
</evidence>
<dbReference type="PANTHER" id="PTHR11274">
    <property type="entry name" value="RAD25/XP-B DNA REPAIR HELICASE"/>
    <property type="match status" value="1"/>
</dbReference>
<protein>
    <submittedName>
        <fullName evidence="7">Type I restriction enzyme EcoKI subunit R</fullName>
    </submittedName>
</protein>
<evidence type="ECO:0000256" key="1">
    <source>
        <dbReference type="ARBA" id="ARBA00022741"/>
    </source>
</evidence>
<keyword evidence="3" id="KW-0347">Helicase</keyword>
<dbReference type="Pfam" id="PF00271">
    <property type="entry name" value="Helicase_C"/>
    <property type="match status" value="1"/>
</dbReference>
<dbReference type="RefSeq" id="WP_156624234.1">
    <property type="nucleotide sequence ID" value="NZ_CACRTO010000005.1"/>
</dbReference>
<evidence type="ECO:0000313" key="7">
    <source>
        <dbReference type="EMBL" id="VYT61862.1"/>
    </source>
</evidence>
<evidence type="ECO:0000256" key="2">
    <source>
        <dbReference type="ARBA" id="ARBA00022801"/>
    </source>
</evidence>
<sequence>MSCLSDLDLQFKYRSNKDKLSVDFYEKCLNVSSRYDRAVGYFTSSSLSALGEGLERFIKNDGKIRIVANPLLEEGDYKAILRGEKAKEDIIEKALLRQINICKDTIKNDSLSTLAYLISEGKLEIKIAFSEDNILYHEKFGVFYDNFGNKVAFSGSANETLNGLVNNFEKVDVYFGENELYRINDMIDDFENLWINKTEKLTVMNIPNAVLLNMISLNKKNSNKKEVKPRLYQLEAMKAFKDNQWNGIFEMATGTGKTITSLLITREYKKEKKRMFLIILVPFTHLVDQWIDNCKLLGYKRIIKCYGSKTSWMTKLESKVRDFNIGISDLEVAITTYKSASSIEFNDILSRIKNNGFIIGDECHYFGVRSLTNNKFGNIDARLGLSATPDRWWDEIGTDNLRSYFGKTVYEYGMSEAIKNGILTEYEYNPVICDLDEAEILEYEKITRRIQKLTLKENKTYEDKKAIEELNRKRSLILSKAKNKIDRLINLLKKEDLKELKHTLIYCAPGDIDKITKIVADLGIRVYRFDSRVSNSERGKILQRFEEGDIQILVAIKCLDEGVDIPATRKAFFLASTSNPREFVQRRGRILRKSKGKNLAVIYDFIVIPSKAEEKTYITIAKKEMPRFAEFSKYAINQHKSRMIMRKYLEIVDLEYLMDKLPWEVYRELKEELENE</sequence>
<dbReference type="AlphaFoldDB" id="A0A6N2Y7K5"/>
<dbReference type="GO" id="GO:0003677">
    <property type="term" value="F:DNA binding"/>
    <property type="evidence" value="ECO:0007669"/>
    <property type="project" value="InterPro"/>
</dbReference>
<reference evidence="7" key="1">
    <citation type="submission" date="2019-11" db="EMBL/GenBank/DDBJ databases">
        <authorList>
            <person name="Feng L."/>
        </authorList>
    </citation>
    <scope>NUCLEOTIDE SEQUENCE</scope>
    <source>
        <strain evidence="7">CTertiumLFYP3</strain>
    </source>
</reference>
<name>A0A6N2Y7K5_9CLOT</name>
<dbReference type="InterPro" id="IPR050615">
    <property type="entry name" value="ATP-dep_DNA_Helicase"/>
</dbReference>
<feature type="domain" description="Helicase ATP-binding" evidence="5">
    <location>
        <begin position="238"/>
        <end position="407"/>
    </location>
</feature>
<dbReference type="Gene3D" id="3.40.50.300">
    <property type="entry name" value="P-loop containing nucleotide triphosphate hydrolases"/>
    <property type="match status" value="2"/>
</dbReference>
<keyword evidence="1" id="KW-0547">Nucleotide-binding</keyword>
<evidence type="ECO:0000259" key="5">
    <source>
        <dbReference type="PROSITE" id="PS51192"/>
    </source>
</evidence>
<dbReference type="InterPro" id="IPR001650">
    <property type="entry name" value="Helicase_C-like"/>
</dbReference>
<dbReference type="InterPro" id="IPR014001">
    <property type="entry name" value="Helicase_ATP-bd"/>
</dbReference>
<gene>
    <name evidence="7" type="ORF">CTLFYP3_00255</name>
</gene>
<dbReference type="SMART" id="SM00490">
    <property type="entry name" value="HELICc"/>
    <property type="match status" value="1"/>
</dbReference>
<dbReference type="PROSITE" id="PS51194">
    <property type="entry name" value="HELICASE_CTER"/>
    <property type="match status" value="1"/>
</dbReference>
<evidence type="ECO:0000256" key="4">
    <source>
        <dbReference type="ARBA" id="ARBA00022840"/>
    </source>
</evidence>
<dbReference type="SMART" id="SM00487">
    <property type="entry name" value="DEXDc"/>
    <property type="match status" value="1"/>
</dbReference>
<feature type="domain" description="Helicase C-terminal" evidence="6">
    <location>
        <begin position="462"/>
        <end position="640"/>
    </location>
</feature>
<dbReference type="PANTHER" id="PTHR11274:SF0">
    <property type="entry name" value="GENERAL TRANSCRIPTION AND DNA REPAIR FACTOR IIH HELICASE SUBUNIT XPB"/>
    <property type="match status" value="1"/>
</dbReference>